<keyword evidence="2" id="KW-0540">Nuclease</keyword>
<keyword evidence="2" id="KW-0378">Hydrolase</keyword>
<evidence type="ECO:0000313" key="3">
    <source>
        <dbReference type="Proteomes" id="UP001455709"/>
    </source>
</evidence>
<proteinExistence type="predicted"/>
<keyword evidence="3" id="KW-1185">Reference proteome</keyword>
<sequence length="239" mass="27320">MLHPFHPMQKLAEQLLQQAEEAFAELPDQAGVVHGRRRITQGARGRRTSLFPSRKNGITIALESQVEVSHCLLLEQNKHVIGYRCQPLEIPYAPGRCYYPDFLARTQDGRWRVSEIKPDKKQLDAENQQRFETVSTLLAHCGFEFCLVDENDLPRGTHLDNLYWLYCRSATRSWAAQEIELAQLLLSNHSHPTTFGEAQSQFIREGLPPSLVEYLLFHGQLAANFDRLIQLGTPVWSVA</sequence>
<protein>
    <submittedName>
        <fullName evidence="2">TnsA endonuclease N-terminal domain-containing protein</fullName>
    </submittedName>
</protein>
<feature type="domain" description="TnsA endonuclease N-terminal" evidence="1">
    <location>
        <begin position="77"/>
        <end position="150"/>
    </location>
</feature>
<accession>A0ABV0FHQ6</accession>
<reference evidence="2 3" key="1">
    <citation type="submission" date="2024-05" db="EMBL/GenBank/DDBJ databases">
        <authorList>
            <person name="De Oliveira J.P."/>
            <person name="Noriler S.A."/>
            <person name="De Oliveira A.G."/>
            <person name="Sipoli D.S."/>
        </authorList>
    </citation>
    <scope>NUCLEOTIDE SEQUENCE [LARGE SCALE GENOMIC DNA]</scope>
    <source>
        <strain evidence="2 3">LABIM189</strain>
    </source>
</reference>
<dbReference type="Pfam" id="PF08722">
    <property type="entry name" value="Tn7_TnsA-like_N"/>
    <property type="match status" value="1"/>
</dbReference>
<dbReference type="GO" id="GO:0004519">
    <property type="term" value="F:endonuclease activity"/>
    <property type="evidence" value="ECO:0007669"/>
    <property type="project" value="UniProtKB-KW"/>
</dbReference>
<dbReference type="Proteomes" id="UP001455709">
    <property type="component" value="Unassembled WGS sequence"/>
</dbReference>
<evidence type="ECO:0000259" key="1">
    <source>
        <dbReference type="Pfam" id="PF08722"/>
    </source>
</evidence>
<dbReference type="RefSeq" id="WP_347372095.1">
    <property type="nucleotide sequence ID" value="NZ_JBDOJC010000001.1"/>
</dbReference>
<evidence type="ECO:0000313" key="2">
    <source>
        <dbReference type="EMBL" id="MEO2219630.1"/>
    </source>
</evidence>
<dbReference type="InterPro" id="IPR014833">
    <property type="entry name" value="TnsA_N"/>
</dbReference>
<keyword evidence="2" id="KW-0255">Endonuclease</keyword>
<dbReference type="EMBL" id="JBDOJC010000001">
    <property type="protein sequence ID" value="MEO2219630.1"/>
    <property type="molecule type" value="Genomic_DNA"/>
</dbReference>
<gene>
    <name evidence="2" type="ORF">ABGV49_21465</name>
</gene>
<name>A0ABV0FHQ6_9NEIS</name>
<comment type="caution">
    <text evidence="2">The sequence shown here is derived from an EMBL/GenBank/DDBJ whole genome shotgun (WGS) entry which is preliminary data.</text>
</comment>
<organism evidence="2 3">
    <name type="scientific">Chromobacterium vaccinii</name>
    <dbReference type="NCBI Taxonomy" id="1108595"/>
    <lineage>
        <taxon>Bacteria</taxon>
        <taxon>Pseudomonadati</taxon>
        <taxon>Pseudomonadota</taxon>
        <taxon>Betaproteobacteria</taxon>
        <taxon>Neisseriales</taxon>
        <taxon>Chromobacteriaceae</taxon>
        <taxon>Chromobacterium</taxon>
    </lineage>
</organism>